<dbReference type="GO" id="GO:0051087">
    <property type="term" value="F:protein-folding chaperone binding"/>
    <property type="evidence" value="ECO:0007669"/>
    <property type="project" value="TreeGrafter"/>
</dbReference>
<protein>
    <submittedName>
        <fullName evidence="3">Heat shock 40 kDa protein</fullName>
    </submittedName>
</protein>
<keyword evidence="3" id="KW-0346">Stress response</keyword>
<dbReference type="GeneID" id="39977352"/>
<dbReference type="SUPFAM" id="SSF46565">
    <property type="entry name" value="Chaperone J-domain"/>
    <property type="match status" value="1"/>
</dbReference>
<dbReference type="FunFam" id="2.60.260.20:FF:000015">
    <property type="entry name" value="Heat shock protein 40"/>
    <property type="match status" value="1"/>
</dbReference>
<proteinExistence type="predicted"/>
<dbReference type="SMART" id="SM00271">
    <property type="entry name" value="DnaJ"/>
    <property type="match status" value="1"/>
</dbReference>
<dbReference type="EMBL" id="LRBP01000027">
    <property type="protein sequence ID" value="OII71752.1"/>
    <property type="molecule type" value="Genomic_DNA"/>
</dbReference>
<evidence type="ECO:0000313" key="3">
    <source>
        <dbReference type="EMBL" id="OII71752.1"/>
    </source>
</evidence>
<dbReference type="SUPFAM" id="SSF49493">
    <property type="entry name" value="HSP40/DnaJ peptide-binding domain"/>
    <property type="match status" value="2"/>
</dbReference>
<dbReference type="GO" id="GO:0051082">
    <property type="term" value="F:unfolded protein binding"/>
    <property type="evidence" value="ECO:0007669"/>
    <property type="project" value="InterPro"/>
</dbReference>
<comment type="caution">
    <text evidence="3">The sequence shown here is derived from an EMBL/GenBank/DDBJ whole genome shotgun (WGS) entry which is preliminary data.</text>
</comment>
<dbReference type="InterPro" id="IPR002939">
    <property type="entry name" value="DnaJ_C"/>
</dbReference>
<organism evidence="3 4">
    <name type="scientific">Cryptosporidium ubiquitum</name>
    <dbReference type="NCBI Taxonomy" id="857276"/>
    <lineage>
        <taxon>Eukaryota</taxon>
        <taxon>Sar</taxon>
        <taxon>Alveolata</taxon>
        <taxon>Apicomplexa</taxon>
        <taxon>Conoidasida</taxon>
        <taxon>Coccidia</taxon>
        <taxon>Eucoccidiorida</taxon>
        <taxon>Eimeriorina</taxon>
        <taxon>Cryptosporidiidae</taxon>
        <taxon>Cryptosporidium</taxon>
    </lineage>
</organism>
<dbReference type="Pfam" id="PF00226">
    <property type="entry name" value="DnaJ"/>
    <property type="match status" value="1"/>
</dbReference>
<dbReference type="Gene3D" id="1.10.287.110">
    <property type="entry name" value="DnaJ domain"/>
    <property type="match status" value="1"/>
</dbReference>
<evidence type="ECO:0000256" key="1">
    <source>
        <dbReference type="ARBA" id="ARBA00023186"/>
    </source>
</evidence>
<dbReference type="PROSITE" id="PS50076">
    <property type="entry name" value="DNAJ_2"/>
    <property type="match status" value="1"/>
</dbReference>
<dbReference type="RefSeq" id="XP_028873371.1">
    <property type="nucleotide sequence ID" value="XM_029017573.1"/>
</dbReference>
<accession>A0A1J4MBZ3</accession>
<dbReference type="InterPro" id="IPR051339">
    <property type="entry name" value="DnaJ_subfamily_B"/>
</dbReference>
<keyword evidence="1" id="KW-0143">Chaperone</keyword>
<keyword evidence="4" id="KW-1185">Reference proteome</keyword>
<name>A0A1J4MBZ3_9CRYT</name>
<dbReference type="Proteomes" id="UP000186176">
    <property type="component" value="Unassembled WGS sequence"/>
</dbReference>
<dbReference type="GO" id="GO:0005829">
    <property type="term" value="C:cytosol"/>
    <property type="evidence" value="ECO:0007669"/>
    <property type="project" value="TreeGrafter"/>
</dbReference>
<reference evidence="3 4" key="1">
    <citation type="submission" date="2016-10" db="EMBL/GenBank/DDBJ databases">
        <title>Reductive evolution of mitochondrial metabolism and differential evolution of invasion-related proteins in Cryptosporidium.</title>
        <authorList>
            <person name="Liu S."/>
            <person name="Roellig D.M."/>
            <person name="Guo Y."/>
            <person name="Li N."/>
            <person name="Frace M.A."/>
            <person name="Tang K."/>
            <person name="Zhang L."/>
            <person name="Feng Y."/>
            <person name="Xiao L."/>
        </authorList>
    </citation>
    <scope>NUCLEOTIDE SEQUENCE [LARGE SCALE GENOMIC DNA]</scope>
    <source>
        <strain evidence="3">39726</strain>
    </source>
</reference>
<dbReference type="AlphaFoldDB" id="A0A1J4MBZ3"/>
<dbReference type="PROSITE" id="PS00636">
    <property type="entry name" value="DNAJ_1"/>
    <property type="match status" value="1"/>
</dbReference>
<evidence type="ECO:0000259" key="2">
    <source>
        <dbReference type="PROSITE" id="PS50076"/>
    </source>
</evidence>
<dbReference type="InterPro" id="IPR008971">
    <property type="entry name" value="HSP40/DnaJ_pept-bd"/>
</dbReference>
<dbReference type="Pfam" id="PF01556">
    <property type="entry name" value="DnaJ_C"/>
    <property type="match status" value="1"/>
</dbReference>
<dbReference type="InterPro" id="IPR036869">
    <property type="entry name" value="J_dom_sf"/>
</dbReference>
<dbReference type="PANTHER" id="PTHR24078">
    <property type="entry name" value="DNAJ HOMOLOG SUBFAMILY C MEMBER"/>
    <property type="match status" value="1"/>
</dbReference>
<dbReference type="GO" id="GO:0006457">
    <property type="term" value="P:protein folding"/>
    <property type="evidence" value="ECO:0007669"/>
    <property type="project" value="InterPro"/>
</dbReference>
<dbReference type="InterPro" id="IPR018253">
    <property type="entry name" value="DnaJ_domain_CS"/>
</dbReference>
<feature type="domain" description="J" evidence="2">
    <location>
        <begin position="4"/>
        <end position="74"/>
    </location>
</feature>
<dbReference type="Gene3D" id="2.60.260.20">
    <property type="entry name" value="Urease metallochaperone UreE, N-terminal domain"/>
    <property type="match status" value="2"/>
</dbReference>
<dbReference type="CDD" id="cd10747">
    <property type="entry name" value="DnaJ_C"/>
    <property type="match status" value="1"/>
</dbReference>
<dbReference type="CDD" id="cd06257">
    <property type="entry name" value="DnaJ"/>
    <property type="match status" value="1"/>
</dbReference>
<dbReference type="OrthoDB" id="550424at2759"/>
<dbReference type="PANTHER" id="PTHR24078:SF553">
    <property type="entry name" value="DNAJ HOMOLOG SUBFAMILY B MEMBER 5"/>
    <property type="match status" value="1"/>
</dbReference>
<dbReference type="FunFam" id="2.60.260.20:FF:000006">
    <property type="entry name" value="DnaJ subfamily B member 13"/>
    <property type="match status" value="1"/>
</dbReference>
<gene>
    <name evidence="3" type="ORF">cubi_00559</name>
</gene>
<evidence type="ECO:0000313" key="4">
    <source>
        <dbReference type="Proteomes" id="UP000186176"/>
    </source>
</evidence>
<dbReference type="PRINTS" id="PR00625">
    <property type="entry name" value="JDOMAIN"/>
</dbReference>
<sequence length="330" mass="36942">MGKDYYKILGISKDASDQDIKRAYRKLAIKYHPDKQANSTPEGKKKAEEMFKELGEAYEVLSDKEKRNIYDQYGSEGLQAGLGGSTSDQGGMGGGIFIDPNEIFARFFASDRAGSFGDEEGSSFFFSGPSGMFRQVHMSSTHNGRSSTRQAAPRAHEVPLLVTLEELYLGKRKKIKVTRKRFIDHKVRNEENIVEVEIKPGWKDGTKLTYSGEGDQESPGTSPGDLVLIIQTKTHSRFTRDDCHLIMKVTVPLVRALTGFTCPVTTLDNRNLQIPIKEIVNPKTRKIIPNEGMPIKNQPGQKGDLILEFDICFPKSLSPEQKKLIKDILE</sequence>
<dbReference type="InterPro" id="IPR001623">
    <property type="entry name" value="DnaJ_domain"/>
</dbReference>
<dbReference type="VEuPathDB" id="CryptoDB:cubi_00559"/>